<gene>
    <name evidence="6" type="ORF">GCM10009733_006880</name>
</gene>
<dbReference type="InterPro" id="IPR012340">
    <property type="entry name" value="NA-bd_OB-fold"/>
</dbReference>
<dbReference type="InterPro" id="IPR044117">
    <property type="entry name" value="OBF_LigC-like"/>
</dbReference>
<dbReference type="PANTHER" id="PTHR45674">
    <property type="entry name" value="DNA LIGASE 1/3 FAMILY MEMBER"/>
    <property type="match status" value="1"/>
</dbReference>
<dbReference type="Pfam" id="PF01068">
    <property type="entry name" value="DNA_ligase_A_M"/>
    <property type="match status" value="1"/>
</dbReference>
<evidence type="ECO:0000256" key="1">
    <source>
        <dbReference type="ARBA" id="ARBA00007572"/>
    </source>
</evidence>
<feature type="region of interest" description="Disordered" evidence="4">
    <location>
        <begin position="1"/>
        <end position="28"/>
    </location>
</feature>
<evidence type="ECO:0000313" key="7">
    <source>
        <dbReference type="Proteomes" id="UP001500064"/>
    </source>
</evidence>
<dbReference type="Proteomes" id="UP001500064">
    <property type="component" value="Unassembled WGS sequence"/>
</dbReference>
<reference evidence="6 7" key="1">
    <citation type="journal article" date="2019" name="Int. J. Syst. Evol. Microbiol.">
        <title>The Global Catalogue of Microorganisms (GCM) 10K type strain sequencing project: providing services to taxonomists for standard genome sequencing and annotation.</title>
        <authorList>
            <consortium name="The Broad Institute Genomics Platform"/>
            <consortium name="The Broad Institute Genome Sequencing Center for Infectious Disease"/>
            <person name="Wu L."/>
            <person name="Ma J."/>
        </authorList>
    </citation>
    <scope>NUCLEOTIDE SEQUENCE [LARGE SCALE GENOMIC DNA]</scope>
    <source>
        <strain evidence="6 7">JCM 13929</strain>
    </source>
</reference>
<evidence type="ECO:0000256" key="3">
    <source>
        <dbReference type="ARBA" id="ARBA00034003"/>
    </source>
</evidence>
<evidence type="ECO:0000313" key="6">
    <source>
        <dbReference type="EMBL" id="GAA1613419.1"/>
    </source>
</evidence>
<dbReference type="Gene3D" id="2.40.50.140">
    <property type="entry name" value="Nucleic acid-binding proteins"/>
    <property type="match status" value="1"/>
</dbReference>
<dbReference type="CDD" id="cd07970">
    <property type="entry name" value="OBF_DNA_ligase_LigC"/>
    <property type="match status" value="1"/>
</dbReference>
<evidence type="ECO:0000256" key="2">
    <source>
        <dbReference type="ARBA" id="ARBA00022598"/>
    </source>
</evidence>
<proteinExistence type="inferred from homology"/>
<dbReference type="PROSITE" id="PS50160">
    <property type="entry name" value="DNA_LIGASE_A3"/>
    <property type="match status" value="1"/>
</dbReference>
<feature type="compositionally biased region" description="Basic residues" evidence="4">
    <location>
        <begin position="7"/>
        <end position="16"/>
    </location>
</feature>
<evidence type="ECO:0000259" key="5">
    <source>
        <dbReference type="PROSITE" id="PS50160"/>
    </source>
</evidence>
<dbReference type="InterPro" id="IPR012310">
    <property type="entry name" value="DNA_ligase_ATP-dep_cent"/>
</dbReference>
<feature type="domain" description="ATP-dependent DNA ligase family profile" evidence="5">
    <location>
        <begin position="120"/>
        <end position="224"/>
    </location>
</feature>
<keyword evidence="7" id="KW-1185">Reference proteome</keyword>
<name>A0ABN2ET83_9ACTN</name>
<dbReference type="EMBL" id="BAAAMU010000003">
    <property type="protein sequence ID" value="GAA1613419.1"/>
    <property type="molecule type" value="Genomic_DNA"/>
</dbReference>
<protein>
    <submittedName>
        <fullName evidence="6">ATP-dependent DNA ligase</fullName>
    </submittedName>
</protein>
<organism evidence="6 7">
    <name type="scientific">Nonomuraea maheshkhaliensis</name>
    <dbReference type="NCBI Taxonomy" id="419590"/>
    <lineage>
        <taxon>Bacteria</taxon>
        <taxon>Bacillati</taxon>
        <taxon>Actinomycetota</taxon>
        <taxon>Actinomycetes</taxon>
        <taxon>Streptosporangiales</taxon>
        <taxon>Streptosporangiaceae</taxon>
        <taxon>Nonomuraea</taxon>
    </lineage>
</organism>
<dbReference type="Gene3D" id="3.30.470.30">
    <property type="entry name" value="DNA ligase/mRNA capping enzyme"/>
    <property type="match status" value="1"/>
</dbReference>
<comment type="catalytic activity">
    <reaction evidence="3">
        <text>ATP + (deoxyribonucleotide)n-3'-hydroxyl + 5'-phospho-(deoxyribonucleotide)m = (deoxyribonucleotide)n+m + AMP + diphosphate.</text>
        <dbReference type="EC" id="6.5.1.1"/>
    </reaction>
</comment>
<dbReference type="GO" id="GO:0016874">
    <property type="term" value="F:ligase activity"/>
    <property type="evidence" value="ECO:0007669"/>
    <property type="project" value="UniProtKB-KW"/>
</dbReference>
<sequence length="346" mass="38280">MPTPSDRHKHARTRRRGPIEPMLAKPVGDLPPGRPGTWCYEPKLDGFRAIARVDRDRGVHLQSRNGARFNEIFPEAAWAAYDMVAAGTTLDGEIVRWSGGRLDFSALHRRNIAGRRRAAAMARTEPVHFAVFDVLTLGGRDVTGLPLCERRAMLEELFETIPAAGVLALGMHTTDEAEARTWYETMHVAGVEGLVIKAARSTYDCGARTWLKLKQRRTADAIVGGYIGHLRRPSGLLLGRYDPTGRLRVVGRTTPLTAQAAAELAPLLTPAVGEHPWPATLPPGWASSSYGQRDPITYTRVQPDLVVEILVDMATDAGRHRHHCRYLRPRTDLDPAHVIEQREPAA</sequence>
<evidence type="ECO:0000256" key="4">
    <source>
        <dbReference type="SAM" id="MobiDB-lite"/>
    </source>
</evidence>
<comment type="caution">
    <text evidence="6">The sequence shown here is derived from an EMBL/GenBank/DDBJ whole genome shotgun (WGS) entry which is preliminary data.</text>
</comment>
<accession>A0ABN2ET83</accession>
<keyword evidence="2 6" id="KW-0436">Ligase</keyword>
<dbReference type="SUPFAM" id="SSF56091">
    <property type="entry name" value="DNA ligase/mRNA capping enzyme, catalytic domain"/>
    <property type="match status" value="1"/>
</dbReference>
<comment type="similarity">
    <text evidence="1">Belongs to the ATP-dependent DNA ligase family.</text>
</comment>
<dbReference type="InterPro" id="IPR050191">
    <property type="entry name" value="ATP-dep_DNA_ligase"/>
</dbReference>
<dbReference type="PANTHER" id="PTHR45674:SF4">
    <property type="entry name" value="DNA LIGASE 1"/>
    <property type="match status" value="1"/>
</dbReference>